<dbReference type="Proteomes" id="UP000649573">
    <property type="component" value="Unassembled WGS sequence"/>
</dbReference>
<gene>
    <name evidence="1" type="ORF">GCM10010178_49890</name>
</gene>
<keyword evidence="2" id="KW-1185">Reference proteome</keyword>
<dbReference type="EMBL" id="BMRE01000023">
    <property type="protein sequence ID" value="GGU51106.1"/>
    <property type="molecule type" value="Genomic_DNA"/>
</dbReference>
<comment type="caution">
    <text evidence="1">The sequence shown here is derived from an EMBL/GenBank/DDBJ whole genome shotgun (WGS) entry which is preliminary data.</text>
</comment>
<evidence type="ECO:0000313" key="1">
    <source>
        <dbReference type="EMBL" id="GGU51106.1"/>
    </source>
</evidence>
<evidence type="ECO:0000313" key="2">
    <source>
        <dbReference type="Proteomes" id="UP000649573"/>
    </source>
</evidence>
<proteinExistence type="predicted"/>
<accession>A0ABQ2UTP8</accession>
<organism evidence="1 2">
    <name type="scientific">Lentzea flava</name>
    <dbReference type="NCBI Taxonomy" id="103732"/>
    <lineage>
        <taxon>Bacteria</taxon>
        <taxon>Bacillati</taxon>
        <taxon>Actinomycetota</taxon>
        <taxon>Actinomycetes</taxon>
        <taxon>Pseudonocardiales</taxon>
        <taxon>Pseudonocardiaceae</taxon>
        <taxon>Lentzea</taxon>
    </lineage>
</organism>
<sequence>MSVQKTPQPVAVVEAATSTTGRRFLITKRDSQIGSRRTGETDILAAMIETARLAGFFAAHGVWCVSEGETLIPLLGYLHPDGEYGMDRLMFDDYAEGARAGQDALADGDPSWLGAVLVADGYIHLDQGKTDALLIEAVHYGPQRQSMRLALPYRPAQDSRGFAVHKPKFMDVDCDDPEFDAMAEAFFVGAASHTEAHAVWDAHLDETV</sequence>
<name>A0ABQ2UTP8_9PSEU</name>
<reference evidence="2" key="1">
    <citation type="journal article" date="2019" name="Int. J. Syst. Evol. Microbiol.">
        <title>The Global Catalogue of Microorganisms (GCM) 10K type strain sequencing project: providing services to taxonomists for standard genome sequencing and annotation.</title>
        <authorList>
            <consortium name="The Broad Institute Genomics Platform"/>
            <consortium name="The Broad Institute Genome Sequencing Center for Infectious Disease"/>
            <person name="Wu L."/>
            <person name="Ma J."/>
        </authorList>
    </citation>
    <scope>NUCLEOTIDE SEQUENCE [LARGE SCALE GENOMIC DNA]</scope>
    <source>
        <strain evidence="2">JCM 3296</strain>
    </source>
</reference>
<protein>
    <submittedName>
        <fullName evidence="1">Uncharacterized protein</fullName>
    </submittedName>
</protein>